<evidence type="ECO:0000259" key="1">
    <source>
        <dbReference type="Pfam" id="PF04273"/>
    </source>
</evidence>
<name>A0A1I3LVV3_9RHOB</name>
<proteinExistence type="predicted"/>
<dbReference type="InterPro" id="IPR005939">
    <property type="entry name" value="BLH_phosphatase-like"/>
</dbReference>
<dbReference type="EMBL" id="FORH01000001">
    <property type="protein sequence ID" value="SFI88690.1"/>
    <property type="molecule type" value="Genomic_DNA"/>
</dbReference>
<sequence length="137" mass="14754">MEFNKINDAITASDQITPEDIAVIKEKGFKTLICNRPDMEVADSLSSDVMAEAARAAGLNFVYLPIMPGQFTPDLIEETTRALAELEGPVFAYCRSGTRSTTAWALSRKGLMEADEVIGQAAGAGYDMTGLRPYLAG</sequence>
<dbReference type="NCBIfam" id="TIGR01244">
    <property type="entry name" value="TIGR01244 family sulfur transferase"/>
    <property type="match status" value="1"/>
</dbReference>
<dbReference type="InterPro" id="IPR029021">
    <property type="entry name" value="Prot-tyrosine_phosphatase-like"/>
</dbReference>
<organism evidence="2 3">
    <name type="scientific">Celeribacter neptunius</name>
    <dbReference type="NCBI Taxonomy" id="588602"/>
    <lineage>
        <taxon>Bacteria</taxon>
        <taxon>Pseudomonadati</taxon>
        <taxon>Pseudomonadota</taxon>
        <taxon>Alphaproteobacteria</taxon>
        <taxon>Rhodobacterales</taxon>
        <taxon>Roseobacteraceae</taxon>
        <taxon>Celeribacter</taxon>
    </lineage>
</organism>
<dbReference type="AlphaFoldDB" id="A0A1I3LVV3"/>
<reference evidence="3" key="1">
    <citation type="submission" date="2016-10" db="EMBL/GenBank/DDBJ databases">
        <authorList>
            <person name="Varghese N."/>
            <person name="Submissions S."/>
        </authorList>
    </citation>
    <scope>NUCLEOTIDE SEQUENCE [LARGE SCALE GENOMIC DNA]</scope>
    <source>
        <strain evidence="3">DSM 26471</strain>
    </source>
</reference>
<dbReference type="OrthoDB" id="9805710at2"/>
<evidence type="ECO:0000313" key="3">
    <source>
        <dbReference type="Proteomes" id="UP000199630"/>
    </source>
</evidence>
<dbReference type="SUPFAM" id="SSF52799">
    <property type="entry name" value="(Phosphotyrosine protein) phosphatases II"/>
    <property type="match status" value="1"/>
</dbReference>
<dbReference type="RefSeq" id="WP_090058766.1">
    <property type="nucleotide sequence ID" value="NZ_FORH01000001.1"/>
</dbReference>
<dbReference type="GO" id="GO:0016787">
    <property type="term" value="F:hydrolase activity"/>
    <property type="evidence" value="ECO:0007669"/>
    <property type="project" value="InterPro"/>
</dbReference>
<dbReference type="STRING" id="588602.SAMN04487991_1154"/>
<accession>A0A1I3LVV3</accession>
<dbReference type="Pfam" id="PF04273">
    <property type="entry name" value="BLH_phosphatase"/>
    <property type="match status" value="1"/>
</dbReference>
<evidence type="ECO:0000313" key="2">
    <source>
        <dbReference type="EMBL" id="SFI88690.1"/>
    </source>
</evidence>
<keyword evidence="3" id="KW-1185">Reference proteome</keyword>
<dbReference type="Gene3D" id="3.90.190.10">
    <property type="entry name" value="Protein tyrosine phosphatase superfamily"/>
    <property type="match status" value="1"/>
</dbReference>
<protein>
    <submittedName>
        <fullName evidence="2">TIGR01244 family protein</fullName>
    </submittedName>
</protein>
<gene>
    <name evidence="2" type="ORF">SAMN04487991_1154</name>
</gene>
<feature type="domain" description="Beta-lactamase hydrolase-like protein phosphatase-like" evidence="1">
    <location>
        <begin position="4"/>
        <end position="109"/>
    </location>
</feature>
<dbReference type="Proteomes" id="UP000199630">
    <property type="component" value="Unassembled WGS sequence"/>
</dbReference>
<dbReference type="CDD" id="cd14503">
    <property type="entry name" value="PTP-bact"/>
    <property type="match status" value="1"/>
</dbReference>